<proteinExistence type="predicted"/>
<reference evidence="1 2" key="1">
    <citation type="journal article" date="2018" name="Sci. Rep.">
        <title>Genomic signatures of local adaptation to the degree of environmental predictability in rotifers.</title>
        <authorList>
            <person name="Franch-Gras L."/>
            <person name="Hahn C."/>
            <person name="Garcia-Roger E.M."/>
            <person name="Carmona M.J."/>
            <person name="Serra M."/>
            <person name="Gomez A."/>
        </authorList>
    </citation>
    <scope>NUCLEOTIDE SEQUENCE [LARGE SCALE GENOMIC DNA]</scope>
    <source>
        <strain evidence="1">HYR1</strain>
    </source>
</reference>
<protein>
    <submittedName>
        <fullName evidence="1">Uncharacterized protein</fullName>
    </submittedName>
</protein>
<dbReference type="Proteomes" id="UP000276133">
    <property type="component" value="Unassembled WGS sequence"/>
</dbReference>
<evidence type="ECO:0000313" key="2">
    <source>
        <dbReference type="Proteomes" id="UP000276133"/>
    </source>
</evidence>
<keyword evidence="2" id="KW-1185">Reference proteome</keyword>
<accession>A0A3M7PPB8</accession>
<gene>
    <name evidence="1" type="ORF">BpHYR1_046426</name>
</gene>
<organism evidence="1 2">
    <name type="scientific">Brachionus plicatilis</name>
    <name type="common">Marine rotifer</name>
    <name type="synonym">Brachionus muelleri</name>
    <dbReference type="NCBI Taxonomy" id="10195"/>
    <lineage>
        <taxon>Eukaryota</taxon>
        <taxon>Metazoa</taxon>
        <taxon>Spiralia</taxon>
        <taxon>Gnathifera</taxon>
        <taxon>Rotifera</taxon>
        <taxon>Eurotatoria</taxon>
        <taxon>Monogononta</taxon>
        <taxon>Pseudotrocha</taxon>
        <taxon>Ploima</taxon>
        <taxon>Brachionidae</taxon>
        <taxon>Brachionus</taxon>
    </lineage>
</organism>
<comment type="caution">
    <text evidence="1">The sequence shown here is derived from an EMBL/GenBank/DDBJ whole genome shotgun (WGS) entry which is preliminary data.</text>
</comment>
<sequence length="53" mass="6406">MKKKPILNWWFNLHMSSSSLALFELTFELKLLLPSNRYFSCVFRPRPTIFLDK</sequence>
<dbReference type="AlphaFoldDB" id="A0A3M7PPB8"/>
<name>A0A3M7PPB8_BRAPC</name>
<dbReference type="EMBL" id="REGN01009592">
    <property type="protein sequence ID" value="RNA00834.1"/>
    <property type="molecule type" value="Genomic_DNA"/>
</dbReference>
<evidence type="ECO:0000313" key="1">
    <source>
        <dbReference type="EMBL" id="RNA00834.1"/>
    </source>
</evidence>